<dbReference type="InterPro" id="IPR009044">
    <property type="entry name" value="ssDNA-bd_transcriptional_reg"/>
</dbReference>
<dbReference type="GO" id="GO:0006355">
    <property type="term" value="P:regulation of DNA-templated transcription"/>
    <property type="evidence" value="ECO:0007669"/>
    <property type="project" value="InterPro"/>
</dbReference>
<keyword evidence="3" id="KW-1185">Reference proteome</keyword>
<dbReference type="AlphaFoldDB" id="A0AAW0F0U8"/>
<dbReference type="Gene3D" id="2.30.31.40">
    <property type="match status" value="1"/>
</dbReference>
<evidence type="ECO:0000313" key="2">
    <source>
        <dbReference type="EMBL" id="KAK7198723.1"/>
    </source>
</evidence>
<evidence type="ECO:0000313" key="3">
    <source>
        <dbReference type="Proteomes" id="UP001430356"/>
    </source>
</evidence>
<proteinExistence type="predicted"/>
<reference evidence="2 3" key="1">
    <citation type="journal article" date="2021" name="MBio">
        <title>A New Model Trypanosomatid, Novymonas esmeraldas: Genomic Perception of Its 'Candidatus Pandoraea novymonadis' Endosymbiont.</title>
        <authorList>
            <person name="Zakharova A."/>
            <person name="Saura A."/>
            <person name="Butenko A."/>
            <person name="Podesvova L."/>
            <person name="Warmusova S."/>
            <person name="Kostygov A.Y."/>
            <person name="Nenarokova A."/>
            <person name="Lukes J."/>
            <person name="Opperdoes F.R."/>
            <person name="Yurchenko V."/>
        </authorList>
    </citation>
    <scope>NUCLEOTIDE SEQUENCE [LARGE SCALE GENOMIC DNA]</scope>
    <source>
        <strain evidence="2 3">E262AT.01</strain>
    </source>
</reference>
<organism evidence="2 3">
    <name type="scientific">Novymonas esmeraldas</name>
    <dbReference type="NCBI Taxonomy" id="1808958"/>
    <lineage>
        <taxon>Eukaryota</taxon>
        <taxon>Discoba</taxon>
        <taxon>Euglenozoa</taxon>
        <taxon>Kinetoplastea</taxon>
        <taxon>Metakinetoplastina</taxon>
        <taxon>Trypanosomatida</taxon>
        <taxon>Trypanosomatidae</taxon>
        <taxon>Novymonas</taxon>
    </lineage>
</organism>
<name>A0AAW0F0U8_9TRYP</name>
<dbReference type="Pfam" id="PF09387">
    <property type="entry name" value="MRP"/>
    <property type="match status" value="1"/>
</dbReference>
<dbReference type="GO" id="GO:0003677">
    <property type="term" value="F:DNA binding"/>
    <property type="evidence" value="ECO:0007669"/>
    <property type="project" value="InterPro"/>
</dbReference>
<sequence length="224" mass="24596">MLRRVVATTALRSRPHAAAATCALLPLTPPVQLVRWASSGATTAAPAAGTTQPRWRRDAMPPAFDVVHWNDDNVAAGHLLRVVHRGGSIALDYHRQRVRSAEIGEDGSRTANRNRAEKVVSVTLPPVYVARFLAVLEGRTDRLEVHSRFTDASFVPNTSKGAHYYTLQCTSTKPSSGTIQTVDGADVQEDAVHWTVEFDPAESLMLHRFLTLALHFNTGFGRHK</sequence>
<dbReference type="Proteomes" id="UP001430356">
    <property type="component" value="Unassembled WGS sequence"/>
</dbReference>
<gene>
    <name evidence="2" type="ORF">NESM_000836400</name>
</gene>
<dbReference type="SUPFAM" id="SSF54447">
    <property type="entry name" value="ssDNA-binding transcriptional regulator domain"/>
    <property type="match status" value="1"/>
</dbReference>
<protein>
    <submittedName>
        <fullName evidence="2">Mitochondrial RNA binding protein 2</fullName>
    </submittedName>
</protein>
<evidence type="ECO:0000259" key="1">
    <source>
        <dbReference type="Pfam" id="PF09387"/>
    </source>
</evidence>
<comment type="caution">
    <text evidence="2">The sequence shown here is derived from an EMBL/GenBank/DDBJ whole genome shotgun (WGS) entry which is preliminary data.</text>
</comment>
<feature type="domain" description="SUN" evidence="1">
    <location>
        <begin position="49"/>
        <end position="219"/>
    </location>
</feature>
<dbReference type="InterPro" id="IPR032680">
    <property type="entry name" value="SUN1_N"/>
</dbReference>
<accession>A0AAW0F0U8</accession>
<dbReference type="EMBL" id="JAECZO010000170">
    <property type="protein sequence ID" value="KAK7198723.1"/>
    <property type="molecule type" value="Genomic_DNA"/>
</dbReference>